<evidence type="ECO:0000313" key="2">
    <source>
        <dbReference type="EMBL" id="GHC55390.1"/>
    </source>
</evidence>
<dbReference type="SUPFAM" id="SSF54427">
    <property type="entry name" value="NTF2-like"/>
    <property type="match status" value="1"/>
</dbReference>
<protein>
    <recommendedName>
        <fullName evidence="1">SnoaL-like domain-containing protein</fullName>
    </recommendedName>
</protein>
<dbReference type="InterPro" id="IPR032710">
    <property type="entry name" value="NTF2-like_dom_sf"/>
</dbReference>
<dbReference type="PANTHER" id="PTHR38436:SF1">
    <property type="entry name" value="ESTER CYCLASE"/>
    <property type="match status" value="1"/>
</dbReference>
<dbReference type="RefSeq" id="WP_190110718.1">
    <property type="nucleotide sequence ID" value="NZ_BMVB01000010.1"/>
</dbReference>
<organism evidence="2 3">
    <name type="scientific">Streptomyces cinnamoneus</name>
    <name type="common">Streptoverticillium cinnamoneum</name>
    <dbReference type="NCBI Taxonomy" id="53446"/>
    <lineage>
        <taxon>Bacteria</taxon>
        <taxon>Bacillati</taxon>
        <taxon>Actinomycetota</taxon>
        <taxon>Actinomycetes</taxon>
        <taxon>Kitasatosporales</taxon>
        <taxon>Streptomycetaceae</taxon>
        <taxon>Streptomyces</taxon>
        <taxon>Streptomyces cinnamoneus group</taxon>
    </lineage>
</organism>
<name>A0A918TN17_STRCJ</name>
<gene>
    <name evidence="2" type="ORF">GCM10010507_34830</name>
</gene>
<dbReference type="GO" id="GO:0030638">
    <property type="term" value="P:polyketide metabolic process"/>
    <property type="evidence" value="ECO:0007669"/>
    <property type="project" value="InterPro"/>
</dbReference>
<feature type="domain" description="SnoaL-like" evidence="1">
    <location>
        <begin position="15"/>
        <end position="127"/>
    </location>
</feature>
<dbReference type="InterPro" id="IPR009959">
    <property type="entry name" value="Cyclase_SnoaL-like"/>
</dbReference>
<dbReference type="PANTHER" id="PTHR38436">
    <property type="entry name" value="POLYKETIDE CYCLASE SNOAL-LIKE DOMAIN"/>
    <property type="match status" value="1"/>
</dbReference>
<dbReference type="Pfam" id="PF12680">
    <property type="entry name" value="SnoaL_2"/>
    <property type="match status" value="1"/>
</dbReference>
<evidence type="ECO:0000313" key="3">
    <source>
        <dbReference type="Proteomes" id="UP000646244"/>
    </source>
</evidence>
<dbReference type="Proteomes" id="UP000646244">
    <property type="component" value="Unassembled WGS sequence"/>
</dbReference>
<dbReference type="AlphaFoldDB" id="A0A918TN17"/>
<reference evidence="2" key="2">
    <citation type="submission" date="2020-09" db="EMBL/GenBank/DDBJ databases">
        <authorList>
            <person name="Sun Q."/>
            <person name="Ohkuma M."/>
        </authorList>
    </citation>
    <scope>NUCLEOTIDE SEQUENCE</scope>
    <source>
        <strain evidence="2">JCM 4633</strain>
    </source>
</reference>
<dbReference type="InterPro" id="IPR037401">
    <property type="entry name" value="SnoaL-like"/>
</dbReference>
<evidence type="ECO:0000259" key="1">
    <source>
        <dbReference type="Pfam" id="PF12680"/>
    </source>
</evidence>
<comment type="caution">
    <text evidence="2">The sequence shown here is derived from an EMBL/GenBank/DDBJ whole genome shotgun (WGS) entry which is preliminary data.</text>
</comment>
<dbReference type="Gene3D" id="3.10.450.50">
    <property type="match status" value="1"/>
</dbReference>
<sequence length="153" mass="16615">MSDGSGSEAQAGTITAWITSATEKDVGKFLSCFTEDVVDEDVPTGRVLRGHGELAAEFTAWVGAVPDCTRQERSRLVSGDRASVEWAVTGTLRHAFGKLDFPQALGRSFAYPGVAFLEFAPDGRIRRVKTYWDLTRLLFQLGLLTADSVGRTA</sequence>
<dbReference type="EMBL" id="BMVB01000010">
    <property type="protein sequence ID" value="GHC55390.1"/>
    <property type="molecule type" value="Genomic_DNA"/>
</dbReference>
<reference evidence="2" key="1">
    <citation type="journal article" date="2014" name="Int. J. Syst. Evol. Microbiol.">
        <title>Complete genome sequence of Corynebacterium casei LMG S-19264T (=DSM 44701T), isolated from a smear-ripened cheese.</title>
        <authorList>
            <consortium name="US DOE Joint Genome Institute (JGI-PGF)"/>
            <person name="Walter F."/>
            <person name="Albersmeier A."/>
            <person name="Kalinowski J."/>
            <person name="Ruckert C."/>
        </authorList>
    </citation>
    <scope>NUCLEOTIDE SEQUENCE</scope>
    <source>
        <strain evidence="2">JCM 4633</strain>
    </source>
</reference>
<accession>A0A918TN17</accession>
<proteinExistence type="predicted"/>